<dbReference type="InterPro" id="IPR029030">
    <property type="entry name" value="Caspase-like_dom_sf"/>
</dbReference>
<proteinExistence type="predicted"/>
<dbReference type="GO" id="GO:0005737">
    <property type="term" value="C:cytoplasm"/>
    <property type="evidence" value="ECO:0007669"/>
    <property type="project" value="TreeGrafter"/>
</dbReference>
<dbReference type="EMBL" id="PPED02000004">
    <property type="protein sequence ID" value="PWN68557.1"/>
    <property type="molecule type" value="Genomic_DNA"/>
</dbReference>
<dbReference type="GO" id="GO:0004197">
    <property type="term" value="F:cysteine-type endopeptidase activity"/>
    <property type="evidence" value="ECO:0007669"/>
    <property type="project" value="TreeGrafter"/>
</dbReference>
<keyword evidence="2" id="KW-1185">Reference proteome</keyword>
<dbReference type="SUPFAM" id="SSF52129">
    <property type="entry name" value="Caspase-like"/>
    <property type="match status" value="1"/>
</dbReference>
<dbReference type="Proteomes" id="UP000236594">
    <property type="component" value="Unassembled WGS sequence"/>
</dbReference>
<organism evidence="1 2">
    <name type="scientific">Chryseobacterium phosphatilyticum</name>
    <dbReference type="NCBI Taxonomy" id="475075"/>
    <lineage>
        <taxon>Bacteria</taxon>
        <taxon>Pseudomonadati</taxon>
        <taxon>Bacteroidota</taxon>
        <taxon>Flavobacteriia</taxon>
        <taxon>Flavobacteriales</taxon>
        <taxon>Weeksellaceae</taxon>
        <taxon>Chryseobacterium group</taxon>
        <taxon>Chryseobacterium</taxon>
    </lineage>
</organism>
<reference evidence="1 2" key="1">
    <citation type="submission" date="2018-04" db="EMBL/GenBank/DDBJ databases">
        <title>Draft Genome Sequence of Phosphate-Solubilizing Chryseobacterium sp. ISE14 that is a Biocontrol and Plant Growth-Promoting Rhizobacterium Isolated from Cucumber.</title>
        <authorList>
            <person name="Jeong J.-J."/>
            <person name="Sang M.K."/>
            <person name="Choi I.-G."/>
            <person name="Kim K.D."/>
        </authorList>
    </citation>
    <scope>NUCLEOTIDE SEQUENCE [LARGE SCALE GENOMIC DNA]</scope>
    <source>
        <strain evidence="1 2">ISE14</strain>
    </source>
</reference>
<dbReference type="AlphaFoldDB" id="A0A316X4L1"/>
<name>A0A316X4L1_9FLAO</name>
<dbReference type="RefSeq" id="WP_103248588.1">
    <property type="nucleotide sequence ID" value="NZ_PPED02000004.1"/>
</dbReference>
<evidence type="ECO:0000313" key="2">
    <source>
        <dbReference type="Proteomes" id="UP000236594"/>
    </source>
</evidence>
<dbReference type="InterPro" id="IPR050452">
    <property type="entry name" value="Metacaspase"/>
</dbReference>
<dbReference type="PANTHER" id="PTHR48104:SF30">
    <property type="entry name" value="METACASPASE-1"/>
    <property type="match status" value="1"/>
</dbReference>
<accession>A0A316X4L1</accession>
<gene>
    <name evidence="1" type="ORF">C1631_017870</name>
</gene>
<sequence>MKKKYVIVGANVDLYGEYEEIPGALKSALDWKAFLDGLGFEQGAFLSGKEAGRENILPALTNLFSNLKKDDFAAFIYVGHGKQIKTEGKNYAATGDESDDLDETLICNGKSVKDDDIRELLELNKQKAPVFIVIDACYNGVVEKNFEALTQFSENNEIAFSSASQLETAYMEDYNHSKQAVYSTFLLETLIEYPNKNYNDIFDLARGRLKFKKYPQNPQLAFTNYEILKNIVFKSPVNPIIRFTSSEIKAIEKDLGKGLTGIELFADAKFKTKFFLKERELFNEINNSNHLKQIDMSTLNYPHNIDDVDNMAPFTLVYDEYDKFQVCHTKLGEDMNFVVLIRILDSKYDPDGTITLNGFEIIVIHGYLKASEQWIALDTGDVFNNPPVSQFYSKKDEEHHGPIINFKVRIKKVDKIPEDEAIPVYYYSRPVKIRTSIREKLHFVLEGEDIELQKGTSKGQMCLVDTPVGRQWVTYEEYLRIKGGGGR</sequence>
<dbReference type="PANTHER" id="PTHR48104">
    <property type="entry name" value="METACASPASE-4"/>
    <property type="match status" value="1"/>
</dbReference>
<protein>
    <submittedName>
        <fullName evidence="1">Caspase family protein</fullName>
    </submittedName>
</protein>
<dbReference type="GO" id="GO:0006508">
    <property type="term" value="P:proteolysis"/>
    <property type="evidence" value="ECO:0007669"/>
    <property type="project" value="TreeGrafter"/>
</dbReference>
<dbReference type="Gene3D" id="3.40.50.1460">
    <property type="match status" value="1"/>
</dbReference>
<dbReference type="OrthoDB" id="1491023at2"/>
<evidence type="ECO:0000313" key="1">
    <source>
        <dbReference type="EMBL" id="PWN68557.1"/>
    </source>
</evidence>
<comment type="caution">
    <text evidence="1">The sequence shown here is derived from an EMBL/GenBank/DDBJ whole genome shotgun (WGS) entry which is preliminary data.</text>
</comment>